<dbReference type="Gene3D" id="1.10.1760.20">
    <property type="match status" value="1"/>
</dbReference>
<dbReference type="PIRSF" id="PIRSF027391">
    <property type="entry name" value="Hpre_diP_synt_I"/>
    <property type="match status" value="1"/>
</dbReference>
<dbReference type="OrthoDB" id="9799095at2"/>
<organism evidence="3 5">
    <name type="scientific">Paraclostridium sordellii</name>
    <name type="common">Clostridium sordellii</name>
    <dbReference type="NCBI Taxonomy" id="1505"/>
    <lineage>
        <taxon>Bacteria</taxon>
        <taxon>Bacillati</taxon>
        <taxon>Bacillota</taxon>
        <taxon>Clostridia</taxon>
        <taxon>Peptostreptococcales</taxon>
        <taxon>Peptostreptococcaceae</taxon>
        <taxon>Paraclostridium</taxon>
    </lineage>
</organism>
<evidence type="ECO:0000313" key="5">
    <source>
        <dbReference type="Proteomes" id="UP000049127"/>
    </source>
</evidence>
<keyword evidence="4" id="KW-1185">Reference proteome</keyword>
<dbReference type="EMBL" id="CEKZ01000022">
    <property type="protein sequence ID" value="CEQ04980.1"/>
    <property type="molecule type" value="Genomic_DNA"/>
</dbReference>
<reference evidence="3 5" key="2">
    <citation type="submission" date="2015-01" db="EMBL/GenBank/DDBJ databases">
        <authorList>
            <person name="Aslett A.Martin."/>
            <person name="De Silva Nishadi"/>
        </authorList>
    </citation>
    <scope>NUCLEOTIDE SEQUENCE [LARGE SCALE GENOMIC DNA]</scope>
    <source>
        <strain evidence="3 5">R28058</strain>
    </source>
</reference>
<dbReference type="EMBL" id="LN679998">
    <property type="protein sequence ID" value="CEJ72339.1"/>
    <property type="molecule type" value="Genomic_DNA"/>
</dbReference>
<accession>A0A0A1S2M3</accession>
<dbReference type="InterPro" id="IPR014535">
    <property type="entry name" value="Hpre_diP_synt_I"/>
</dbReference>
<evidence type="ECO:0000313" key="2">
    <source>
        <dbReference type="EMBL" id="CEJ72339.1"/>
    </source>
</evidence>
<dbReference type="Pfam" id="PF07456">
    <property type="entry name" value="Hpre_diP_synt_I"/>
    <property type="match status" value="1"/>
</dbReference>
<dbReference type="AlphaFoldDB" id="A0A0A1S2M3"/>
<proteinExistence type="predicted"/>
<feature type="transmembrane region" description="Helical" evidence="1">
    <location>
        <begin position="132"/>
        <end position="152"/>
    </location>
</feature>
<keyword evidence="1" id="KW-0472">Membrane</keyword>
<protein>
    <submittedName>
        <fullName evidence="3">Membrane protein</fullName>
    </submittedName>
</protein>
<keyword evidence="1" id="KW-0812">Transmembrane</keyword>
<dbReference type="Proteomes" id="UP000049127">
    <property type="component" value="Unassembled WGS sequence"/>
</dbReference>
<dbReference type="RefSeq" id="WP_021126611.1">
    <property type="nucleotide sequence ID" value="NZ_BDJI01000002.1"/>
</dbReference>
<sequence>MKTKKLTYMALMVGYSLILYILESYIPNPLIAIFPGAKLGLTNIITLTCLVIFGFKDTFIILSIRILMSSIFAGPISYLMFSIVGGYLSLFFMTGALKLKKFSLIGVSVLGAIGHNIGQLIVASLIIKNAMIFSYLPYMLIASIITGVFVGITSKYMVNKMPYISKTFVDIKGKTLLKYK</sequence>
<feature type="transmembrane region" description="Helical" evidence="1">
    <location>
        <begin position="59"/>
        <end position="92"/>
    </location>
</feature>
<feature type="transmembrane region" description="Helical" evidence="1">
    <location>
        <begin position="6"/>
        <end position="23"/>
    </location>
</feature>
<dbReference type="InterPro" id="IPR010898">
    <property type="entry name" value="Hpre_diP_synth_I"/>
</dbReference>
<gene>
    <name evidence="2" type="ORF">ATCC9714_02271</name>
    <name evidence="3" type="ORF">R28058_26971</name>
</gene>
<keyword evidence="1" id="KW-1133">Transmembrane helix</keyword>
<feature type="transmembrane region" description="Helical" evidence="1">
    <location>
        <begin position="104"/>
        <end position="126"/>
    </location>
</feature>
<feature type="transmembrane region" description="Helical" evidence="1">
    <location>
        <begin position="30"/>
        <end position="53"/>
    </location>
</feature>
<evidence type="ECO:0000256" key="1">
    <source>
        <dbReference type="SAM" id="Phobius"/>
    </source>
</evidence>
<name>A0A0A1S2M3_PARSO</name>
<evidence type="ECO:0000313" key="3">
    <source>
        <dbReference type="EMBL" id="CEQ04980.1"/>
    </source>
</evidence>
<dbReference type="GeneID" id="97536103"/>
<dbReference type="Proteomes" id="UP000032811">
    <property type="component" value="Chromosome 1"/>
</dbReference>
<reference evidence="2 4" key="1">
    <citation type="submission" date="2014-11" db="EMBL/GenBank/DDBJ databases">
        <authorList>
            <person name="Aslett M.A."/>
            <person name="De Silva N."/>
        </authorList>
    </citation>
    <scope>NUCLEOTIDE SEQUENCE [LARGE SCALE GENOMIC DNA]</scope>
    <source>
        <strain evidence="2 4">ATCC9714</strain>
    </source>
</reference>
<evidence type="ECO:0000313" key="4">
    <source>
        <dbReference type="Proteomes" id="UP000032811"/>
    </source>
</evidence>